<gene>
    <name evidence="2" type="ORF">SEVIR_6G185900v2</name>
</gene>
<proteinExistence type="predicted"/>
<dbReference type="Proteomes" id="UP000298652">
    <property type="component" value="Chromosome 6"/>
</dbReference>
<reference evidence="2" key="1">
    <citation type="submission" date="2019-03" db="EMBL/GenBank/DDBJ databases">
        <title>WGS assembly of Setaria viridis.</title>
        <authorList>
            <person name="Huang P."/>
            <person name="Jenkins J."/>
            <person name="Grimwood J."/>
            <person name="Barry K."/>
            <person name="Healey A."/>
            <person name="Mamidi S."/>
            <person name="Sreedasyam A."/>
            <person name="Shu S."/>
            <person name="Feldman M."/>
            <person name="Wu J."/>
            <person name="Yu Y."/>
            <person name="Chen C."/>
            <person name="Johnson J."/>
            <person name="Rokhsar D."/>
            <person name="Baxter I."/>
            <person name="Schmutz J."/>
            <person name="Brutnell T."/>
            <person name="Kellogg E."/>
        </authorList>
    </citation>
    <scope>NUCLEOTIDE SEQUENCE [LARGE SCALE GENOMIC DNA]</scope>
</reference>
<evidence type="ECO:0000313" key="2">
    <source>
        <dbReference type="EMBL" id="TKW10729.1"/>
    </source>
</evidence>
<dbReference type="PANTHER" id="PTHR33127:SF85">
    <property type="entry name" value="OS11G0436500 PROTEIN"/>
    <property type="match status" value="1"/>
</dbReference>
<protein>
    <recommendedName>
        <fullName evidence="1">KIB1-4 beta-propeller domain-containing protein</fullName>
    </recommendedName>
</protein>
<dbReference type="OMA" id="CLRIDCE"/>
<dbReference type="PANTHER" id="PTHR33127">
    <property type="entry name" value="TRANSMEMBRANE PROTEIN"/>
    <property type="match status" value="1"/>
</dbReference>
<keyword evidence="3" id="KW-1185">Reference proteome</keyword>
<evidence type="ECO:0000259" key="1">
    <source>
        <dbReference type="Pfam" id="PF03478"/>
    </source>
</evidence>
<feature type="domain" description="KIB1-4 beta-propeller" evidence="1">
    <location>
        <begin position="24"/>
        <end position="245"/>
    </location>
</feature>
<accession>A0A4U6UB53</accession>
<evidence type="ECO:0000313" key="3">
    <source>
        <dbReference type="Proteomes" id="UP000298652"/>
    </source>
</evidence>
<dbReference type="AlphaFoldDB" id="A0A4U6UB53"/>
<name>A0A4U6UB53_SETVI</name>
<dbReference type="Gramene" id="TKW10729">
    <property type="protein sequence ID" value="TKW10729"/>
    <property type="gene ID" value="SEVIR_6G185900v2"/>
</dbReference>
<dbReference type="InterPro" id="IPR005174">
    <property type="entry name" value="KIB1-4_b-propeller"/>
</dbReference>
<sequence length="295" mass="32939">MRVCIGLANRNPCLFQVSHAGFSQLANSNCWATPQGWILVRDAASSSTYLVDPHSTTDTGRIPLPHLPEENLSTYCTCLLSDYPADPCQTSTSTGSSCIVLLVETDAPVIWYCRVGDGGEGWARHEYDIGTLDLGEGRSEKRVMCPIAACRGKFYFNGCDFREVGVLEFRPGPVFSNIVTRKDIAGPKGFRKTFMVESEQELYMVCLMSGLDLDVVHRFSVHRMDFAGDEWRDVDDIGDRVFLLAYWYFGASRSVVYPWNRRVVIFSLGDRTAKVLELDGAPASDQALWMPPTHP</sequence>
<dbReference type="Pfam" id="PF03478">
    <property type="entry name" value="Beta-prop_KIB1-4"/>
    <property type="match status" value="1"/>
</dbReference>
<organism evidence="2 3">
    <name type="scientific">Setaria viridis</name>
    <name type="common">Green bristlegrass</name>
    <name type="synonym">Setaria italica subsp. viridis</name>
    <dbReference type="NCBI Taxonomy" id="4556"/>
    <lineage>
        <taxon>Eukaryota</taxon>
        <taxon>Viridiplantae</taxon>
        <taxon>Streptophyta</taxon>
        <taxon>Embryophyta</taxon>
        <taxon>Tracheophyta</taxon>
        <taxon>Spermatophyta</taxon>
        <taxon>Magnoliopsida</taxon>
        <taxon>Liliopsida</taxon>
        <taxon>Poales</taxon>
        <taxon>Poaceae</taxon>
        <taxon>PACMAD clade</taxon>
        <taxon>Panicoideae</taxon>
        <taxon>Panicodae</taxon>
        <taxon>Paniceae</taxon>
        <taxon>Cenchrinae</taxon>
        <taxon>Setaria</taxon>
    </lineage>
</organism>
<dbReference type="EMBL" id="CM016557">
    <property type="protein sequence ID" value="TKW10729.1"/>
    <property type="molecule type" value="Genomic_DNA"/>
</dbReference>